<reference evidence="1 2" key="1">
    <citation type="submission" date="2021-03" db="EMBL/GenBank/DDBJ databases">
        <title>Paenibacillus artemisicola MWE-103 whole genome sequence.</title>
        <authorList>
            <person name="Ham Y.J."/>
        </authorList>
    </citation>
    <scope>NUCLEOTIDE SEQUENCE [LARGE SCALE GENOMIC DNA]</scope>
    <source>
        <strain evidence="1 2">MWE-103</strain>
    </source>
</reference>
<gene>
    <name evidence="1" type="ORF">I8J29_24485</name>
</gene>
<evidence type="ECO:0000313" key="2">
    <source>
        <dbReference type="Proteomes" id="UP000670947"/>
    </source>
</evidence>
<sequence>MKPWAVGVARLLKERDNKPPSGVALATVISPLPEMSLSLTDDIILDTADLIVASRLYELELQAGDVVIVLPSEGGQIYYVMDKVGR</sequence>
<accession>A0ABS3WG91</accession>
<dbReference type="EMBL" id="JAGGDJ010000032">
    <property type="protein sequence ID" value="MBO7747347.1"/>
    <property type="molecule type" value="Genomic_DNA"/>
</dbReference>
<evidence type="ECO:0000313" key="1">
    <source>
        <dbReference type="EMBL" id="MBO7747347.1"/>
    </source>
</evidence>
<dbReference type="RefSeq" id="WP_208850051.1">
    <property type="nucleotide sequence ID" value="NZ_JAGGDJ010000032.1"/>
</dbReference>
<protein>
    <submittedName>
        <fullName evidence="1">DUF2577 family protein</fullName>
    </submittedName>
</protein>
<dbReference type="Proteomes" id="UP000670947">
    <property type="component" value="Unassembled WGS sequence"/>
</dbReference>
<dbReference type="Pfam" id="PF10844">
    <property type="entry name" value="DUF2577"/>
    <property type="match status" value="1"/>
</dbReference>
<proteinExistence type="predicted"/>
<comment type="caution">
    <text evidence="1">The sequence shown here is derived from an EMBL/GenBank/DDBJ whole genome shotgun (WGS) entry which is preliminary data.</text>
</comment>
<name>A0ABS3WG91_9BACL</name>
<organism evidence="1 2">
    <name type="scientific">Paenibacillus artemisiicola</name>
    <dbReference type="NCBI Taxonomy" id="1172618"/>
    <lineage>
        <taxon>Bacteria</taxon>
        <taxon>Bacillati</taxon>
        <taxon>Bacillota</taxon>
        <taxon>Bacilli</taxon>
        <taxon>Bacillales</taxon>
        <taxon>Paenibacillaceae</taxon>
        <taxon>Paenibacillus</taxon>
    </lineage>
</organism>
<keyword evidence="2" id="KW-1185">Reference proteome</keyword>
<dbReference type="InterPro" id="IPR022555">
    <property type="entry name" value="DUF2577"/>
</dbReference>